<feature type="non-terminal residue" evidence="2">
    <location>
        <position position="1"/>
    </location>
</feature>
<reference evidence="2 3" key="1">
    <citation type="journal article" date="2013" name="Genome Biol.">
        <title>The genome sequence of the most widely cultivated cacao type and its use to identify candidate genes regulating pod color.</title>
        <authorList>
            <person name="Motamayor J.C."/>
            <person name="Mockaitis K."/>
            <person name="Schmutz J."/>
            <person name="Haiminen N."/>
            <person name="Iii D.L."/>
            <person name="Cornejo O."/>
            <person name="Findley S.D."/>
            <person name="Zheng P."/>
            <person name="Utro F."/>
            <person name="Royaert S."/>
            <person name="Saski C."/>
            <person name="Jenkins J."/>
            <person name="Podicheti R."/>
            <person name="Zhao M."/>
            <person name="Scheffler B.E."/>
            <person name="Stack J.C."/>
            <person name="Feltus F.A."/>
            <person name="Mustiga G.M."/>
            <person name="Amores F."/>
            <person name="Phillips W."/>
            <person name="Marelli J.P."/>
            <person name="May G.D."/>
            <person name="Shapiro H."/>
            <person name="Ma J."/>
            <person name="Bustamante C.D."/>
            <person name="Schnell R.J."/>
            <person name="Main D."/>
            <person name="Gilbert D."/>
            <person name="Parida L."/>
            <person name="Kuhn D.N."/>
        </authorList>
    </citation>
    <scope>NUCLEOTIDE SEQUENCE [LARGE SCALE GENOMIC DNA]</scope>
    <source>
        <strain evidence="3">cv. Matina 1-6</strain>
    </source>
</reference>
<dbReference type="Proteomes" id="UP000026915">
    <property type="component" value="Chromosome 6"/>
</dbReference>
<evidence type="ECO:0000313" key="3">
    <source>
        <dbReference type="Proteomes" id="UP000026915"/>
    </source>
</evidence>
<keyword evidence="1" id="KW-1133">Transmembrane helix</keyword>
<sequence length="56" mass="6564">CKDETFKTKEWFRFFLIFFAGISRVFSSFRFLSLPFLKCRLVAFKAAPEVALFATS</sequence>
<evidence type="ECO:0000256" key="1">
    <source>
        <dbReference type="SAM" id="Phobius"/>
    </source>
</evidence>
<dbReference type="Gramene" id="EOY26749">
    <property type="protein sequence ID" value="EOY26749"/>
    <property type="gene ID" value="TCM_028711"/>
</dbReference>
<accession>A0A061GI70</accession>
<keyword evidence="1" id="KW-0812">Transmembrane</keyword>
<dbReference type="EMBL" id="CM001884">
    <property type="protein sequence ID" value="EOY26749.1"/>
    <property type="molecule type" value="Genomic_DNA"/>
</dbReference>
<keyword evidence="1" id="KW-0472">Membrane</keyword>
<evidence type="ECO:0000313" key="2">
    <source>
        <dbReference type="EMBL" id="EOY26749.1"/>
    </source>
</evidence>
<dbReference type="InParanoid" id="A0A061GI70"/>
<proteinExistence type="predicted"/>
<keyword evidence="3" id="KW-1185">Reference proteome</keyword>
<dbReference type="HOGENOM" id="CLU_3020574_0_0_1"/>
<feature type="transmembrane region" description="Helical" evidence="1">
    <location>
        <begin position="12"/>
        <end position="32"/>
    </location>
</feature>
<dbReference type="AlphaFoldDB" id="A0A061GI70"/>
<gene>
    <name evidence="2" type="ORF">TCM_028711</name>
</gene>
<protein>
    <submittedName>
        <fullName evidence="2">Uncharacterized protein isoform 2</fullName>
    </submittedName>
</protein>
<feature type="non-terminal residue" evidence="2">
    <location>
        <position position="56"/>
    </location>
</feature>
<organism evidence="2 3">
    <name type="scientific">Theobroma cacao</name>
    <name type="common">Cacao</name>
    <name type="synonym">Cocoa</name>
    <dbReference type="NCBI Taxonomy" id="3641"/>
    <lineage>
        <taxon>Eukaryota</taxon>
        <taxon>Viridiplantae</taxon>
        <taxon>Streptophyta</taxon>
        <taxon>Embryophyta</taxon>
        <taxon>Tracheophyta</taxon>
        <taxon>Spermatophyta</taxon>
        <taxon>Magnoliopsida</taxon>
        <taxon>eudicotyledons</taxon>
        <taxon>Gunneridae</taxon>
        <taxon>Pentapetalae</taxon>
        <taxon>rosids</taxon>
        <taxon>malvids</taxon>
        <taxon>Malvales</taxon>
        <taxon>Malvaceae</taxon>
        <taxon>Byttnerioideae</taxon>
        <taxon>Theobroma</taxon>
    </lineage>
</organism>
<name>A0A061GI70_THECC</name>